<sequence length="253" mass="28099">MVGKCEAVIRHSDKETIKFPDYIQENDVPQVVDYFCDDAVRPYIVVCPGGGYELLSYAHEGTEIVKWLNDAGFHAGIYLYPLAPKIDPETFITAEQELLTDLDSDDRISRVFVLGFSAGAHAAGLFGMTPSQKLAGIVLCYPVVSLTAPFRHEGSANNFLKNAFKPNAATVYSLENVIHSNYPRTFIWHTVTDDAVPYDNSLRLAQALKSHKVPFELHLFEEGHHGLGLAKTTLTACQWPVLVESWLKAITSE</sequence>
<organism evidence="3 4">
    <name type="scientific">Bavariicoccus seileri</name>
    <dbReference type="NCBI Taxonomy" id="549685"/>
    <lineage>
        <taxon>Bacteria</taxon>
        <taxon>Bacillati</taxon>
        <taxon>Bacillota</taxon>
        <taxon>Bacilli</taxon>
        <taxon>Lactobacillales</taxon>
        <taxon>Enterococcaceae</taxon>
        <taxon>Bavariicoccus</taxon>
    </lineage>
</organism>
<comment type="caution">
    <text evidence="3">The sequence shown here is derived from an EMBL/GenBank/DDBJ whole genome shotgun (WGS) entry which is preliminary data.</text>
</comment>
<dbReference type="STRING" id="1121105.GCA_000421665_01141"/>
<dbReference type="GO" id="GO:0006508">
    <property type="term" value="P:proteolysis"/>
    <property type="evidence" value="ECO:0007669"/>
    <property type="project" value="InterPro"/>
</dbReference>
<evidence type="ECO:0000256" key="1">
    <source>
        <dbReference type="ARBA" id="ARBA00022801"/>
    </source>
</evidence>
<dbReference type="InterPro" id="IPR029058">
    <property type="entry name" value="AB_hydrolase_fold"/>
</dbReference>
<dbReference type="GO" id="GO:0008236">
    <property type="term" value="F:serine-type peptidase activity"/>
    <property type="evidence" value="ECO:0007669"/>
    <property type="project" value="InterPro"/>
</dbReference>
<proteinExistence type="predicted"/>
<dbReference type="Pfam" id="PF00326">
    <property type="entry name" value="Peptidase_S9"/>
    <property type="match status" value="1"/>
</dbReference>
<dbReference type="InterPro" id="IPR001375">
    <property type="entry name" value="Peptidase_S9_cat"/>
</dbReference>
<evidence type="ECO:0000313" key="4">
    <source>
        <dbReference type="Proteomes" id="UP000262195"/>
    </source>
</evidence>
<dbReference type="Proteomes" id="UP000262195">
    <property type="component" value="Unassembled WGS sequence"/>
</dbReference>
<dbReference type="PANTHER" id="PTHR48081">
    <property type="entry name" value="AB HYDROLASE SUPERFAMILY PROTEIN C4A8.06C"/>
    <property type="match status" value="1"/>
</dbReference>
<dbReference type="EMBL" id="DQHO01000028">
    <property type="protein sequence ID" value="HCS93957.1"/>
    <property type="molecule type" value="Genomic_DNA"/>
</dbReference>
<feature type="domain" description="Peptidase S9 prolyl oligopeptidase catalytic" evidence="2">
    <location>
        <begin position="109"/>
        <end position="231"/>
    </location>
</feature>
<accession>A0A3D4S576</accession>
<dbReference type="PANTHER" id="PTHR48081:SF6">
    <property type="entry name" value="PEPTIDASE S9 PROLYL OLIGOPEPTIDASE CATALYTIC DOMAIN-CONTAINING PROTEIN"/>
    <property type="match status" value="1"/>
</dbReference>
<dbReference type="AlphaFoldDB" id="A0A3D4S576"/>
<evidence type="ECO:0000259" key="2">
    <source>
        <dbReference type="Pfam" id="PF00326"/>
    </source>
</evidence>
<name>A0A3D4S576_9ENTE</name>
<dbReference type="Gene3D" id="3.40.50.1820">
    <property type="entry name" value="alpha/beta hydrolase"/>
    <property type="match status" value="1"/>
</dbReference>
<gene>
    <name evidence="3" type="ORF">DIW15_04530</name>
</gene>
<reference evidence="3 4" key="1">
    <citation type="journal article" date="2018" name="Nat. Biotechnol.">
        <title>A standardized bacterial taxonomy based on genome phylogeny substantially revises the tree of life.</title>
        <authorList>
            <person name="Parks D.H."/>
            <person name="Chuvochina M."/>
            <person name="Waite D.W."/>
            <person name="Rinke C."/>
            <person name="Skarshewski A."/>
            <person name="Chaumeil P.A."/>
            <person name="Hugenholtz P."/>
        </authorList>
    </citation>
    <scope>NUCLEOTIDE SEQUENCE [LARGE SCALE GENOMIC DNA]</scope>
    <source>
        <strain evidence="3">UBA11306</strain>
    </source>
</reference>
<dbReference type="SUPFAM" id="SSF53474">
    <property type="entry name" value="alpha/beta-Hydrolases"/>
    <property type="match status" value="1"/>
</dbReference>
<protein>
    <submittedName>
        <fullName evidence="3">Alpha/beta hydrolase</fullName>
    </submittedName>
</protein>
<evidence type="ECO:0000313" key="3">
    <source>
        <dbReference type="EMBL" id="HCS93957.1"/>
    </source>
</evidence>
<dbReference type="InterPro" id="IPR050300">
    <property type="entry name" value="GDXG_lipolytic_enzyme"/>
</dbReference>
<keyword evidence="1 3" id="KW-0378">Hydrolase</keyword>